<gene>
    <name evidence="1" type="ORF">BES08_07280</name>
</gene>
<dbReference type="KEGG" id="nre:BES08_07280"/>
<dbReference type="EMBL" id="CP017075">
    <property type="protein sequence ID" value="AOR76572.1"/>
    <property type="molecule type" value="Genomic_DNA"/>
</dbReference>
<sequence length="188" mass="20538">MPTYTEPFKLRLQKALSACLAEITPANGFVSDLSAFDPGDGVFTPRVYRGRAWFGDNDPLPMVSTLEGVDPASEVAEPPASEPTSEYDYDLLIQGWVTDDPANPTDTAYVLLADVRQKLAAEAKRRLPHDRTEPDIFGLKAAGSSASEVTKLRFGSGVVRPADELSSTAWFWLSITVRIVENASKPYD</sequence>
<proteinExistence type="predicted"/>
<dbReference type="AlphaFoldDB" id="A0A1D8A3E2"/>
<protein>
    <submittedName>
        <fullName evidence="1">Uncharacterized protein</fullName>
    </submittedName>
</protein>
<dbReference type="RefSeq" id="WP_069707983.1">
    <property type="nucleotide sequence ID" value="NZ_CP017075.1"/>
</dbReference>
<organism evidence="1 2">
    <name type="scientific">Novosphingobium resinovorum</name>
    <dbReference type="NCBI Taxonomy" id="158500"/>
    <lineage>
        <taxon>Bacteria</taxon>
        <taxon>Pseudomonadati</taxon>
        <taxon>Pseudomonadota</taxon>
        <taxon>Alphaproteobacteria</taxon>
        <taxon>Sphingomonadales</taxon>
        <taxon>Sphingomonadaceae</taxon>
        <taxon>Novosphingobium</taxon>
    </lineage>
</organism>
<accession>A0A1D8A3E2</accession>
<evidence type="ECO:0000313" key="2">
    <source>
        <dbReference type="Proteomes" id="UP000094626"/>
    </source>
</evidence>
<keyword evidence="2" id="KW-1185">Reference proteome</keyword>
<dbReference type="OrthoDB" id="7595983at2"/>
<reference evidence="2" key="1">
    <citation type="journal article" date="2017" name="J. Biotechnol.">
        <title>Complete genome sequence of Novosphingobium resinovorum SA1, a versatile xenobiotic-degrading bacterium capable of utilizing sulfanilic acid.</title>
        <authorList>
            <person name="Hegedus B."/>
            <person name="Kos P.B."/>
            <person name="Balint B."/>
            <person name="Maroti G."/>
            <person name="Gan H.M."/>
            <person name="Perei K."/>
            <person name="Rakhely G."/>
        </authorList>
    </citation>
    <scope>NUCLEOTIDE SEQUENCE [LARGE SCALE GENOMIC DNA]</scope>
    <source>
        <strain evidence="2">SA1</strain>
    </source>
</reference>
<evidence type="ECO:0000313" key="1">
    <source>
        <dbReference type="EMBL" id="AOR76572.1"/>
    </source>
</evidence>
<dbReference type="Proteomes" id="UP000094626">
    <property type="component" value="Chromosome"/>
</dbReference>
<name>A0A1D8A3E2_9SPHN</name>